<dbReference type="EC" id="2.7.1.-" evidence="5"/>
<dbReference type="GO" id="GO:0003950">
    <property type="term" value="F:NAD+ poly-ADP-ribosyltransferase activity"/>
    <property type="evidence" value="ECO:0007669"/>
    <property type="project" value="InterPro"/>
</dbReference>
<accession>A0A841C4H7</accession>
<comment type="similarity">
    <text evidence="1 5">Belongs to the KptA/TPT1 family.</text>
</comment>
<evidence type="ECO:0000256" key="1">
    <source>
        <dbReference type="ARBA" id="ARBA00009836"/>
    </source>
</evidence>
<dbReference type="NCBIfam" id="NF002014">
    <property type="entry name" value="PRK00819.1-4"/>
    <property type="match status" value="1"/>
</dbReference>
<dbReference type="HAMAP" id="MF_00299">
    <property type="entry name" value="KptA"/>
    <property type="match status" value="1"/>
</dbReference>
<evidence type="ECO:0000256" key="4">
    <source>
        <dbReference type="ARBA" id="ARBA00025212"/>
    </source>
</evidence>
<evidence type="ECO:0000313" key="7">
    <source>
        <dbReference type="Proteomes" id="UP000587527"/>
    </source>
</evidence>
<dbReference type="GO" id="GO:0006388">
    <property type="term" value="P:tRNA splicing, via endonucleolytic cleavage and ligation"/>
    <property type="evidence" value="ECO:0007669"/>
    <property type="project" value="UniProtKB-UniRule"/>
</dbReference>
<dbReference type="Gene3D" id="3.20.170.30">
    <property type="match status" value="1"/>
</dbReference>
<name>A0A841C4H7_9ACTN</name>
<dbReference type="GO" id="GO:0000215">
    <property type="term" value="F:tRNA 2'-phosphotransferase activity"/>
    <property type="evidence" value="ECO:0007669"/>
    <property type="project" value="TreeGrafter"/>
</dbReference>
<keyword evidence="2 5" id="KW-0808">Transferase</keyword>
<comment type="caution">
    <text evidence="6">The sequence shown here is derived from an EMBL/GenBank/DDBJ whole genome shotgun (WGS) entry which is preliminary data.</text>
</comment>
<evidence type="ECO:0000256" key="5">
    <source>
        <dbReference type="HAMAP-Rule" id="MF_00299"/>
    </source>
</evidence>
<dbReference type="EMBL" id="JACHMN010000003">
    <property type="protein sequence ID" value="MBB5874043.1"/>
    <property type="molecule type" value="Genomic_DNA"/>
</dbReference>
<dbReference type="InterPro" id="IPR002745">
    <property type="entry name" value="Ptrans_KptA/Tpt1"/>
</dbReference>
<dbReference type="Pfam" id="PF01885">
    <property type="entry name" value="PTS_2-RNA"/>
    <property type="match status" value="1"/>
</dbReference>
<dbReference type="PANTHER" id="PTHR12684">
    <property type="entry name" value="PUTATIVE PHOSPHOTRANSFERASE"/>
    <property type="match status" value="1"/>
</dbReference>
<dbReference type="InterPro" id="IPR022928">
    <property type="entry name" value="RNA_2'-PTrans_KptA"/>
</dbReference>
<reference evidence="6 7" key="1">
    <citation type="submission" date="2020-08" db="EMBL/GenBank/DDBJ databases">
        <title>Sequencing the genomes of 1000 actinobacteria strains.</title>
        <authorList>
            <person name="Klenk H.-P."/>
        </authorList>
    </citation>
    <scope>NUCLEOTIDE SEQUENCE [LARGE SCALE GENOMIC DNA]</scope>
    <source>
        <strain evidence="6 7">DSM 45362</strain>
    </source>
</reference>
<evidence type="ECO:0000313" key="6">
    <source>
        <dbReference type="EMBL" id="MBB5874043.1"/>
    </source>
</evidence>
<dbReference type="RefSeq" id="WP_184845820.1">
    <property type="nucleotide sequence ID" value="NZ_JACHMN010000003.1"/>
</dbReference>
<organism evidence="6 7">
    <name type="scientific">Allocatelliglobosispora scoriae</name>
    <dbReference type="NCBI Taxonomy" id="643052"/>
    <lineage>
        <taxon>Bacteria</taxon>
        <taxon>Bacillati</taxon>
        <taxon>Actinomycetota</taxon>
        <taxon>Actinomycetes</taxon>
        <taxon>Micromonosporales</taxon>
        <taxon>Micromonosporaceae</taxon>
        <taxon>Allocatelliglobosispora</taxon>
    </lineage>
</organism>
<protein>
    <recommendedName>
        <fullName evidence="5">Probable RNA 2'-phosphotransferase</fullName>
        <ecNumber evidence="5">2.7.1.-</ecNumber>
    </recommendedName>
</protein>
<sequence length="182" mass="19557">MDIVKTSKRLSYVLRHRPDAIGITLTDDGWVAIDTLLTALNAHGTRINRATLEQVVADNDKQRFTIDGDRIRANQGHSVEVDLGYEPAQPPDVLFHGTATRNLGTIYQQGLIKGRRHHVHLSAETSTATKVGSRHGTPAVLVVDAAAMVAAGHTFYVSANGVWLTETVPPTYLSGSGPSLAA</sequence>
<dbReference type="AlphaFoldDB" id="A0A841C4H7"/>
<dbReference type="SUPFAM" id="SSF56399">
    <property type="entry name" value="ADP-ribosylation"/>
    <property type="match status" value="1"/>
</dbReference>
<evidence type="ECO:0000256" key="3">
    <source>
        <dbReference type="ARBA" id="ARBA00023027"/>
    </source>
</evidence>
<dbReference type="InterPro" id="IPR042080">
    <property type="entry name" value="RNA_2'-PTrans_N"/>
</dbReference>
<comment type="function">
    <text evidence="4 5">Removes the 2'-phosphate from RNA via an intermediate in which the phosphate is ADP-ribosylated by NAD followed by a presumed transesterification to release the RNA and generate ADP-ribose 1''-2''-cyclic phosphate (APPR&gt;P). May function as an ADP-ribosylase.</text>
</comment>
<dbReference type="PANTHER" id="PTHR12684:SF2">
    <property type="entry name" value="TRNA 2'-PHOSPHOTRANSFERASE 1"/>
    <property type="match status" value="1"/>
</dbReference>
<evidence type="ECO:0000256" key="2">
    <source>
        <dbReference type="ARBA" id="ARBA00022679"/>
    </source>
</evidence>
<dbReference type="Proteomes" id="UP000587527">
    <property type="component" value="Unassembled WGS sequence"/>
</dbReference>
<keyword evidence="3 5" id="KW-0520">NAD</keyword>
<dbReference type="InterPro" id="IPR042081">
    <property type="entry name" value="RNA_2'-PTrans_C"/>
</dbReference>
<proteinExistence type="inferred from homology"/>
<gene>
    <name evidence="5" type="primary">kptA</name>
    <name evidence="6" type="ORF">F4553_007477</name>
</gene>
<keyword evidence="7" id="KW-1185">Reference proteome</keyword>
<dbReference type="Gene3D" id="1.10.10.970">
    <property type="entry name" value="RNA 2'-phosphotransferase, Tpt1/KptA family, N-terminal domain"/>
    <property type="match status" value="1"/>
</dbReference>